<sequence length="883" mass="97096">MSKLKIISVVLLSLIVRVRADSNSSSSAQSRIDVQQSIEHSSHDEPSLMSKIASWIFPFGGSSDSPSPDPIPLESSRQHSLQYLPPPKPQQICNPCNQEPWVPIASRHGLDTVIGFVHPHQQQTPSFQYGPPSQQYGPPSHQYGVPPPPTKQYGPPQIPNQQYGLPPPSAHQINPQYGPPSNQYGAPHAPTNHYGPPAPTHQYGPPPTRYGVPNDQQGHYSNKNQNFRPPPNYIPPTFFIPPPTGKSPPYKYTNVNKPSKNNKFVQGKSKPLRPALQHQHGPPIPLNFVKASDPPPYPFEHMPGFSFDFRPPSVEPEVFKSYAPILTNYDIPLQLPHLDALSQTNFRHSNQESVNSVQLIPSIRVADFISTIEHPIKVIQSPIVEVHATSNDVPKVEENVVSYGVDQVQTSQRPIDTQAAATAQNATYYNLVHEPNPAYELQEPVQSLNLPVPTGHSQYDGSLHTVDNTARVVPTPQTFKPWSLEKHEPPVISYDGRDFSQVHSSSTAHPQFNLFLPQTPSTGKPTLSGYANKPVLNFADWIPNISDLSTVMVPPPLKQPSWATTKKPKHVQIIIPYRMNDPKGEASGVLPIYTQPPAADRAPVWSHFALDHSPEASGQIFVTAQRPTESVLNIRELVTSGDPVKLQKSIDGWTEQEFSNTIVSGFSSTSGKLIPSKKIPSEYLTTHAYGVTQNTSGNFTESTSTTEANKDIDTNLILTGSSTTEGSTNIASMVPVLSTLPNWEQLQLSISPLTKEKIYVVTPQPWKFLIPKEINEKLFPFTKSPNLGLSSKFSVVINGGDKNRTRIDKDGLKVVYSEWPHLINKLMTTTTDEPKSTGHPLFGQMDLTSVTDAPNSTVVTLSGHSKVVSGATTTASAIEKKPT</sequence>
<reference evidence="3 4" key="1">
    <citation type="journal article" date="2018" name="Elife">
        <title>Firefly genomes illuminate parallel origins of bioluminescence in beetles.</title>
        <authorList>
            <person name="Fallon T.R."/>
            <person name="Lower S.E."/>
            <person name="Chang C.H."/>
            <person name="Bessho-Uehara M."/>
            <person name="Martin G.J."/>
            <person name="Bewick A.J."/>
            <person name="Behringer M."/>
            <person name="Debat H.J."/>
            <person name="Wong I."/>
            <person name="Day J.C."/>
            <person name="Suvorov A."/>
            <person name="Silva C.J."/>
            <person name="Stanger-Hall K.F."/>
            <person name="Hall D.W."/>
            <person name="Schmitz R.J."/>
            <person name="Nelson D.R."/>
            <person name="Lewis S.M."/>
            <person name="Shigenobu S."/>
            <person name="Bybee S.M."/>
            <person name="Larracuente A.M."/>
            <person name="Oba Y."/>
            <person name="Weng J.K."/>
        </authorList>
    </citation>
    <scope>NUCLEOTIDE SEQUENCE [LARGE SCALE GENOMIC DNA]</scope>
    <source>
        <strain evidence="3">1611_PpyrPB1</strain>
        <tissue evidence="3">Whole body</tissue>
    </source>
</reference>
<feature type="compositionally biased region" description="Polar residues" evidence="1">
    <location>
        <begin position="171"/>
        <end position="184"/>
    </location>
</feature>
<evidence type="ECO:0000313" key="3">
    <source>
        <dbReference type="EMBL" id="KAB0799263.1"/>
    </source>
</evidence>
<comment type="caution">
    <text evidence="3">The sequence shown here is derived from an EMBL/GenBank/DDBJ whole genome shotgun (WGS) entry which is preliminary data.</text>
</comment>
<feature type="region of interest" description="Disordered" evidence="1">
    <location>
        <begin position="122"/>
        <end position="206"/>
    </location>
</feature>
<feature type="compositionally biased region" description="Low complexity" evidence="1">
    <location>
        <begin position="128"/>
        <end position="143"/>
    </location>
</feature>
<feature type="compositionally biased region" description="Pro residues" evidence="1">
    <location>
        <begin position="196"/>
        <end position="206"/>
    </location>
</feature>
<proteinExistence type="predicted"/>
<dbReference type="Proteomes" id="UP000327044">
    <property type="component" value="Unassembled WGS sequence"/>
</dbReference>
<dbReference type="AlphaFoldDB" id="A0A5N4APR9"/>
<protein>
    <submittedName>
        <fullName evidence="3">Uncharacterized protein</fullName>
    </submittedName>
</protein>
<feature type="region of interest" description="Disordered" evidence="1">
    <location>
        <begin position="25"/>
        <end position="45"/>
    </location>
</feature>
<feature type="chain" id="PRO_5024306809" evidence="2">
    <location>
        <begin position="21"/>
        <end position="883"/>
    </location>
</feature>
<accession>A0A5N4APR9</accession>
<evidence type="ECO:0000313" key="4">
    <source>
        <dbReference type="Proteomes" id="UP000327044"/>
    </source>
</evidence>
<dbReference type="EMBL" id="VVIM01000005">
    <property type="protein sequence ID" value="KAB0799263.1"/>
    <property type="molecule type" value="Genomic_DNA"/>
</dbReference>
<evidence type="ECO:0000256" key="2">
    <source>
        <dbReference type="SAM" id="SignalP"/>
    </source>
</evidence>
<keyword evidence="2" id="KW-0732">Signal</keyword>
<dbReference type="InParanoid" id="A0A5N4APR9"/>
<organism evidence="3 4">
    <name type="scientific">Photinus pyralis</name>
    <name type="common">Common eastern firefly</name>
    <name type="synonym">Lampyris pyralis</name>
    <dbReference type="NCBI Taxonomy" id="7054"/>
    <lineage>
        <taxon>Eukaryota</taxon>
        <taxon>Metazoa</taxon>
        <taxon>Ecdysozoa</taxon>
        <taxon>Arthropoda</taxon>
        <taxon>Hexapoda</taxon>
        <taxon>Insecta</taxon>
        <taxon>Pterygota</taxon>
        <taxon>Neoptera</taxon>
        <taxon>Endopterygota</taxon>
        <taxon>Coleoptera</taxon>
        <taxon>Polyphaga</taxon>
        <taxon>Elateriformia</taxon>
        <taxon>Elateroidea</taxon>
        <taxon>Lampyridae</taxon>
        <taxon>Lampyrinae</taxon>
        <taxon>Photinus</taxon>
    </lineage>
</organism>
<evidence type="ECO:0000256" key="1">
    <source>
        <dbReference type="SAM" id="MobiDB-lite"/>
    </source>
</evidence>
<gene>
    <name evidence="3" type="ORF">PPYR_07143</name>
</gene>
<feature type="signal peptide" evidence="2">
    <location>
        <begin position="1"/>
        <end position="20"/>
    </location>
</feature>
<name>A0A5N4APR9_PHOPY</name>
<keyword evidence="4" id="KW-1185">Reference proteome</keyword>
<dbReference type="OrthoDB" id="6630523at2759"/>
<feature type="region of interest" description="Disordered" evidence="1">
    <location>
        <begin position="63"/>
        <end position="90"/>
    </location>
</feature>